<name>R0J6D2_EXST2</name>
<accession>R0J6D2</accession>
<dbReference type="PANTHER" id="PTHR17630:SF55">
    <property type="entry name" value="DIENELACTONE HYDROLASE FAMILY PROTEIN (AFU_ORTHOLOGUE AFUA_1G01900)"/>
    <property type="match status" value="1"/>
</dbReference>
<evidence type="ECO:0000313" key="3">
    <source>
        <dbReference type="Proteomes" id="UP000016935"/>
    </source>
</evidence>
<evidence type="ECO:0000259" key="1">
    <source>
        <dbReference type="Pfam" id="PF01738"/>
    </source>
</evidence>
<keyword evidence="3" id="KW-1185">Reference proteome</keyword>
<sequence>MSCDACKSGFKWNGQSVGKETTLNKANAYVTGDNKDVAILIVTDIFGWTLPNIRLIADHYAQEANATVYVPDLFEGEVVDPDALSDPEKQKNFDVGAFIGRHSRDIRWPAIKEHAQTLRSQYKKLGVIGFCYGAWAAFQLGADPSLVDAVAVAHPSLLEKQDLDNIKVPVQILSPEHDFAYTQELKEYTFVALPKTGVQWEYIYFPGLVHGFAARGDLNDPKQKQGLERAKRSVVNFFKEFLH</sequence>
<reference evidence="2 3" key="2">
    <citation type="journal article" date="2013" name="PLoS Genet.">
        <title>Comparative genome structure, secondary metabolite, and effector coding capacity across Cochliobolus pathogens.</title>
        <authorList>
            <person name="Condon B.J."/>
            <person name="Leng Y."/>
            <person name="Wu D."/>
            <person name="Bushley K.E."/>
            <person name="Ohm R.A."/>
            <person name="Otillar R."/>
            <person name="Martin J."/>
            <person name="Schackwitz W."/>
            <person name="Grimwood J."/>
            <person name="MohdZainudin N."/>
            <person name="Xue C."/>
            <person name="Wang R."/>
            <person name="Manning V.A."/>
            <person name="Dhillon B."/>
            <person name="Tu Z.J."/>
            <person name="Steffenson B.J."/>
            <person name="Salamov A."/>
            <person name="Sun H."/>
            <person name="Lowry S."/>
            <person name="LaButti K."/>
            <person name="Han J."/>
            <person name="Copeland A."/>
            <person name="Lindquist E."/>
            <person name="Barry K."/>
            <person name="Schmutz J."/>
            <person name="Baker S.E."/>
            <person name="Ciuffetti L.M."/>
            <person name="Grigoriev I.V."/>
            <person name="Zhong S."/>
            <person name="Turgeon B.G."/>
        </authorList>
    </citation>
    <scope>NUCLEOTIDE SEQUENCE [LARGE SCALE GENOMIC DNA]</scope>
    <source>
        <strain evidence="3">28A</strain>
    </source>
</reference>
<dbReference type="OrthoDB" id="10019231at2759"/>
<dbReference type="InterPro" id="IPR002925">
    <property type="entry name" value="Dienelactn_hydro"/>
</dbReference>
<reference evidence="2 3" key="1">
    <citation type="journal article" date="2012" name="PLoS Pathog.">
        <title>Diverse lifestyles and strategies of plant pathogenesis encoded in the genomes of eighteen Dothideomycetes fungi.</title>
        <authorList>
            <person name="Ohm R.A."/>
            <person name="Feau N."/>
            <person name="Henrissat B."/>
            <person name="Schoch C.L."/>
            <person name="Horwitz B.A."/>
            <person name="Barry K.W."/>
            <person name="Condon B.J."/>
            <person name="Copeland A.C."/>
            <person name="Dhillon B."/>
            <person name="Glaser F."/>
            <person name="Hesse C.N."/>
            <person name="Kosti I."/>
            <person name="LaButti K."/>
            <person name="Lindquist E.A."/>
            <person name="Lucas S."/>
            <person name="Salamov A.A."/>
            <person name="Bradshaw R.E."/>
            <person name="Ciuffetti L."/>
            <person name="Hamelin R.C."/>
            <person name="Kema G.H.J."/>
            <person name="Lawrence C."/>
            <person name="Scott J.A."/>
            <person name="Spatafora J.W."/>
            <person name="Turgeon B.G."/>
            <person name="de Wit P.J.G.M."/>
            <person name="Zhong S."/>
            <person name="Goodwin S.B."/>
            <person name="Grigoriev I.V."/>
        </authorList>
    </citation>
    <scope>NUCLEOTIDE SEQUENCE [LARGE SCALE GENOMIC DNA]</scope>
    <source>
        <strain evidence="3">28A</strain>
    </source>
</reference>
<gene>
    <name evidence="2" type="ORF">SETTUDRAFT_162689</name>
</gene>
<dbReference type="GO" id="GO:0016787">
    <property type="term" value="F:hydrolase activity"/>
    <property type="evidence" value="ECO:0007669"/>
    <property type="project" value="InterPro"/>
</dbReference>
<dbReference type="GeneID" id="19398489"/>
<proteinExistence type="predicted"/>
<dbReference type="Proteomes" id="UP000016935">
    <property type="component" value="Unassembled WGS sequence"/>
</dbReference>
<dbReference type="PANTHER" id="PTHR17630">
    <property type="entry name" value="DIENELACTONE HYDROLASE"/>
    <property type="match status" value="1"/>
</dbReference>
<dbReference type="SUPFAM" id="SSF53474">
    <property type="entry name" value="alpha/beta-Hydrolases"/>
    <property type="match status" value="1"/>
</dbReference>
<feature type="domain" description="Dienelactone hydrolase" evidence="1">
    <location>
        <begin position="32"/>
        <end position="241"/>
    </location>
</feature>
<dbReference type="AlphaFoldDB" id="R0J6D2"/>
<dbReference type="HOGENOM" id="CLU_054590_2_1_1"/>
<organism evidence="2 3">
    <name type="scientific">Exserohilum turcicum (strain 28A)</name>
    <name type="common">Northern leaf blight fungus</name>
    <name type="synonym">Setosphaeria turcica</name>
    <dbReference type="NCBI Taxonomy" id="671987"/>
    <lineage>
        <taxon>Eukaryota</taxon>
        <taxon>Fungi</taxon>
        <taxon>Dikarya</taxon>
        <taxon>Ascomycota</taxon>
        <taxon>Pezizomycotina</taxon>
        <taxon>Dothideomycetes</taxon>
        <taxon>Pleosporomycetidae</taxon>
        <taxon>Pleosporales</taxon>
        <taxon>Pleosporineae</taxon>
        <taxon>Pleosporaceae</taxon>
        <taxon>Exserohilum</taxon>
    </lineage>
</organism>
<dbReference type="EMBL" id="KB908481">
    <property type="protein sequence ID" value="EOA92251.1"/>
    <property type="molecule type" value="Genomic_DNA"/>
</dbReference>
<dbReference type="RefSeq" id="XP_008021123.1">
    <property type="nucleotide sequence ID" value="XM_008022932.1"/>
</dbReference>
<evidence type="ECO:0000313" key="2">
    <source>
        <dbReference type="EMBL" id="EOA92251.1"/>
    </source>
</evidence>
<protein>
    <recommendedName>
        <fullName evidence="1">Dienelactone hydrolase domain-containing protein</fullName>
    </recommendedName>
</protein>
<dbReference type="STRING" id="671987.R0J6D2"/>
<dbReference type="Pfam" id="PF01738">
    <property type="entry name" value="DLH"/>
    <property type="match status" value="1"/>
</dbReference>
<dbReference type="InterPro" id="IPR029058">
    <property type="entry name" value="AB_hydrolase_fold"/>
</dbReference>
<dbReference type="eggNOG" id="KOG3043">
    <property type="taxonomic scope" value="Eukaryota"/>
</dbReference>
<dbReference type="Gene3D" id="3.40.50.1820">
    <property type="entry name" value="alpha/beta hydrolase"/>
    <property type="match status" value="1"/>
</dbReference>